<reference evidence="1" key="1">
    <citation type="submission" date="2022-07" db="EMBL/GenBank/DDBJ databases">
        <title>Phylogenomic reconstructions and comparative analyses of Kickxellomycotina fungi.</title>
        <authorList>
            <person name="Reynolds N.K."/>
            <person name="Stajich J.E."/>
            <person name="Barry K."/>
            <person name="Grigoriev I.V."/>
            <person name="Crous P."/>
            <person name="Smith M.E."/>
        </authorList>
    </citation>
    <scope>NUCLEOTIDE SEQUENCE</scope>
    <source>
        <strain evidence="1">Benny 63K</strain>
    </source>
</reference>
<evidence type="ECO:0000313" key="1">
    <source>
        <dbReference type="EMBL" id="KAJ1890110.1"/>
    </source>
</evidence>
<name>A0ACC1IC07_9FUNG</name>
<keyword evidence="2" id="KW-1185">Reference proteome</keyword>
<sequence length="766" mass="84132">MSTEQQTKRRRTDSRATDVESQATETPSSKPSPTSARRTPSGAQSLPSIRSPATPALQQPQQLQPVYYQDTIDTNSIQQYQYQSQHHTPQSHFSGNSQASSSTPVPSVSSVGHAQSRYFSATHQQQPGSHQLAMVGGHASSSGPGTVPTPMASVHTTLNPARSAMPQQQQQHQQFLAASHGISATLYSQTHAVGNHDYNMWFYSQQQQQQQHISAAADRSAAVAAAVGSMAGSTSVSPVSQHALAPADQQYPMQGQFDNQMRYMTVPGHPSGMPKPINSATVPLDRSGRSNASVSQQQQFQNQQQQQQLHHQQQQNHGGFSAMQQYHHPYQQAQVNPHYANYYHAQVQQQQQQHNIHQSVHAHMVQQQMSSPFPTQASAVAAAAAMSDNSSGHVPMGASSSNNVLHTGSYGAVNSTPDQVSAAQVAAAVAAVTASVHTHPMPGVSMVVGGSSNGPVVSSGGNASGCGVIGMGSTGRLGMGLTEVDQSGMPAFKFTMNMQSNGETGLPEYFENYTQNYMPSAPSVMEPSPSSPTEQTLDSDLIIRLDDLFMKYLEQICSNNITVDSEGESIHQTQMAKKLEKLEQCTEFRTFRFRIQAFSNGYREFIEREAGMTEQVVSKQQLRNYLHQQRYISRYNEDGKKAKSKGHHVWNVEAKKMSRNTWWFKEFLRRIASGPPKAVIGVPYEWAPTIWDPQVKSPKVYFNSEWLPAWLQWDNNSLRGLPPADATDCGIVVIASYYQGKEVHHLKTNFTIHVVPHTPTTTVYMS</sequence>
<comment type="caution">
    <text evidence="1">The sequence shown here is derived from an EMBL/GenBank/DDBJ whole genome shotgun (WGS) entry which is preliminary data.</text>
</comment>
<gene>
    <name evidence="1" type="ORF">LPJ66_007669</name>
</gene>
<evidence type="ECO:0000313" key="2">
    <source>
        <dbReference type="Proteomes" id="UP001150581"/>
    </source>
</evidence>
<dbReference type="Proteomes" id="UP001150581">
    <property type="component" value="Unassembled WGS sequence"/>
</dbReference>
<protein>
    <submittedName>
        <fullName evidence="1">Uncharacterized protein</fullName>
    </submittedName>
</protein>
<accession>A0ACC1IC07</accession>
<organism evidence="1 2">
    <name type="scientific">Kickxella alabastrina</name>
    <dbReference type="NCBI Taxonomy" id="61397"/>
    <lineage>
        <taxon>Eukaryota</taxon>
        <taxon>Fungi</taxon>
        <taxon>Fungi incertae sedis</taxon>
        <taxon>Zoopagomycota</taxon>
        <taxon>Kickxellomycotina</taxon>
        <taxon>Kickxellomycetes</taxon>
        <taxon>Kickxellales</taxon>
        <taxon>Kickxellaceae</taxon>
        <taxon>Kickxella</taxon>
    </lineage>
</organism>
<dbReference type="EMBL" id="JANBPG010001404">
    <property type="protein sequence ID" value="KAJ1890110.1"/>
    <property type="molecule type" value="Genomic_DNA"/>
</dbReference>
<proteinExistence type="predicted"/>